<dbReference type="PANTHER" id="PTHR31827">
    <property type="entry name" value="EMB|CAB89363.1"/>
    <property type="match status" value="1"/>
</dbReference>
<dbReference type="Proteomes" id="UP000469452">
    <property type="component" value="Unassembled WGS sequence"/>
</dbReference>
<dbReference type="EMBL" id="VJMI01015549">
    <property type="protein sequence ID" value="KAF0726760.1"/>
    <property type="molecule type" value="Genomic_DNA"/>
</dbReference>
<reference evidence="1 2" key="1">
    <citation type="submission" date="2019-06" db="EMBL/GenBank/DDBJ databases">
        <title>Genomics analysis of Aphanomyces spp. identifies a new class of oomycete effector associated with host adaptation.</title>
        <authorList>
            <person name="Gaulin E."/>
        </authorList>
    </citation>
    <scope>NUCLEOTIDE SEQUENCE [LARGE SCALE GENOMIC DNA]</scope>
    <source>
        <strain evidence="1 2">E</strain>
    </source>
</reference>
<protein>
    <submittedName>
        <fullName evidence="1">Uncharacterized protein</fullName>
    </submittedName>
</protein>
<gene>
    <name evidence="1" type="ORF">AaE_009579</name>
</gene>
<dbReference type="PANTHER" id="PTHR31827:SF1">
    <property type="entry name" value="EMB|CAB89363.1"/>
    <property type="match status" value="1"/>
</dbReference>
<dbReference type="AlphaFoldDB" id="A0A6A5A7C6"/>
<dbReference type="VEuPathDB" id="FungiDB:H257_00890"/>
<comment type="caution">
    <text evidence="1">The sequence shown here is derived from an EMBL/GenBank/DDBJ whole genome shotgun (WGS) entry which is preliminary data.</text>
</comment>
<sequence length="361" mass="39167">MLDFTLPPLSSYLRNSTVAPSEGLSATTTPRFAYIPLLLNPLEEKQQQHYDNNNTRAASPPTLMDTLAFELPPHKRKRCQDADPGAHDRSPASRPICNVHGCRKLVTREGVCTSHGGRYFCIIPGCPKQRLKKGLCFAHGGVSYCKVPGCDKTRQKRGLCKTHGGVAYCKVVGCTNASNSKGLCRDHGAANHHARLLALNRDGASVYIEAPVDVGRPGPTDEAQHGADGPWDHPCAFAPDLEADESGLKHRIDSCQCFSREGESLSVELLDTNSLEVKQCSHGSPIEPNMCVVLAMGMYLAMRPFQTPYGALFLADKPIDNFAGAFANLVNGMFALDGTPHNLGTKSMEMGAIELLGRYYP</sequence>
<dbReference type="VEuPathDB" id="FungiDB:H257_00891"/>
<evidence type="ECO:0000313" key="1">
    <source>
        <dbReference type="EMBL" id="KAF0726760.1"/>
    </source>
</evidence>
<proteinExistence type="predicted"/>
<evidence type="ECO:0000313" key="2">
    <source>
        <dbReference type="Proteomes" id="UP000469452"/>
    </source>
</evidence>
<accession>A0A6A5A7C6</accession>
<organism evidence="1 2">
    <name type="scientific">Aphanomyces astaci</name>
    <name type="common">Crayfish plague agent</name>
    <dbReference type="NCBI Taxonomy" id="112090"/>
    <lineage>
        <taxon>Eukaryota</taxon>
        <taxon>Sar</taxon>
        <taxon>Stramenopiles</taxon>
        <taxon>Oomycota</taxon>
        <taxon>Saprolegniomycetes</taxon>
        <taxon>Saprolegniales</taxon>
        <taxon>Verrucalvaceae</taxon>
        <taxon>Aphanomyces</taxon>
    </lineage>
</organism>
<name>A0A6A5A7C6_APHAT</name>